<dbReference type="InterPro" id="IPR006569">
    <property type="entry name" value="CID_dom"/>
</dbReference>
<dbReference type="Pfam" id="PF25127">
    <property type="entry name" value="DUF7819"/>
    <property type="match status" value="1"/>
</dbReference>
<feature type="compositionally biased region" description="Acidic residues" evidence="2">
    <location>
        <begin position="1020"/>
        <end position="1034"/>
    </location>
</feature>
<dbReference type="Gene3D" id="1.25.40.90">
    <property type="match status" value="1"/>
</dbReference>
<name>A0A8E0RTZ0_9TREM</name>
<feature type="compositionally biased region" description="Low complexity" evidence="2">
    <location>
        <begin position="651"/>
        <end position="666"/>
    </location>
</feature>
<feature type="compositionally biased region" description="Polar residues" evidence="2">
    <location>
        <begin position="732"/>
        <end position="746"/>
    </location>
</feature>
<feature type="region of interest" description="Disordered" evidence="2">
    <location>
        <begin position="602"/>
        <end position="719"/>
    </location>
</feature>
<gene>
    <name evidence="4" type="ORF">FBUS_01747</name>
</gene>
<dbReference type="InterPro" id="IPR056721">
    <property type="entry name" value="DUF7819"/>
</dbReference>
<organism evidence="4 5">
    <name type="scientific">Fasciolopsis buskii</name>
    <dbReference type="NCBI Taxonomy" id="27845"/>
    <lineage>
        <taxon>Eukaryota</taxon>
        <taxon>Metazoa</taxon>
        <taxon>Spiralia</taxon>
        <taxon>Lophotrochozoa</taxon>
        <taxon>Platyhelminthes</taxon>
        <taxon>Trematoda</taxon>
        <taxon>Digenea</taxon>
        <taxon>Plagiorchiida</taxon>
        <taxon>Echinostomata</taxon>
        <taxon>Echinostomatoidea</taxon>
        <taxon>Fasciolidae</taxon>
        <taxon>Fasciolopsis</taxon>
    </lineage>
</organism>
<feature type="compositionally biased region" description="Acidic residues" evidence="2">
    <location>
        <begin position="1123"/>
        <end position="1136"/>
    </location>
</feature>
<evidence type="ECO:0000313" key="4">
    <source>
        <dbReference type="EMBL" id="KAA0193653.1"/>
    </source>
</evidence>
<feature type="domain" description="Lariat debranching enzyme C-terminal" evidence="3">
    <location>
        <begin position="776"/>
        <end position="995"/>
    </location>
</feature>
<feature type="coiled-coil region" evidence="1">
    <location>
        <begin position="102"/>
        <end position="129"/>
    </location>
</feature>
<feature type="compositionally biased region" description="Acidic residues" evidence="2">
    <location>
        <begin position="861"/>
        <end position="872"/>
    </location>
</feature>
<feature type="compositionally biased region" description="Pro residues" evidence="2">
    <location>
        <begin position="616"/>
        <end position="627"/>
    </location>
</feature>
<feature type="compositionally biased region" description="Polar residues" evidence="2">
    <location>
        <begin position="1137"/>
        <end position="1150"/>
    </location>
</feature>
<dbReference type="SMART" id="SM01124">
    <property type="entry name" value="DBR1"/>
    <property type="match status" value="1"/>
</dbReference>
<dbReference type="OrthoDB" id="407609at2759"/>
<dbReference type="InterPro" id="IPR007708">
    <property type="entry name" value="DBR1_C"/>
</dbReference>
<dbReference type="GO" id="GO:0006874">
    <property type="term" value="P:intracellular calcium ion homeostasis"/>
    <property type="evidence" value="ECO:0007669"/>
    <property type="project" value="TreeGrafter"/>
</dbReference>
<feature type="region of interest" description="Disordered" evidence="2">
    <location>
        <begin position="1114"/>
        <end position="1204"/>
    </location>
</feature>
<feature type="compositionally biased region" description="Basic and acidic residues" evidence="2">
    <location>
        <begin position="292"/>
        <end position="333"/>
    </location>
</feature>
<keyword evidence="1" id="KW-0175">Coiled coil</keyword>
<dbReference type="PANTHER" id="PTHR12323">
    <property type="entry name" value="SR-RELATED CTD ASSOCIATED FACTOR 6"/>
    <property type="match status" value="1"/>
</dbReference>
<feature type="compositionally biased region" description="Pro residues" evidence="2">
    <location>
        <begin position="634"/>
        <end position="650"/>
    </location>
</feature>
<dbReference type="InterPro" id="IPR008942">
    <property type="entry name" value="ENTH_VHS"/>
</dbReference>
<feature type="compositionally biased region" description="Low complexity" evidence="2">
    <location>
        <begin position="135"/>
        <end position="148"/>
    </location>
</feature>
<feature type="region of interest" description="Disordered" evidence="2">
    <location>
        <begin position="732"/>
        <end position="754"/>
    </location>
</feature>
<keyword evidence="5" id="KW-1185">Reference proteome</keyword>
<evidence type="ECO:0000256" key="2">
    <source>
        <dbReference type="SAM" id="MobiDB-lite"/>
    </source>
</evidence>
<evidence type="ECO:0000256" key="1">
    <source>
        <dbReference type="SAM" id="Coils"/>
    </source>
</evidence>
<dbReference type="Pfam" id="PF04818">
    <property type="entry name" value="CID"/>
    <property type="match status" value="1"/>
</dbReference>
<proteinExistence type="predicted"/>
<feature type="region of interest" description="Disordered" evidence="2">
    <location>
        <begin position="1014"/>
        <end position="1042"/>
    </location>
</feature>
<dbReference type="AlphaFoldDB" id="A0A8E0RTZ0"/>
<evidence type="ECO:0000259" key="3">
    <source>
        <dbReference type="SMART" id="SM01124"/>
    </source>
</evidence>
<dbReference type="Pfam" id="PF05011">
    <property type="entry name" value="DBR1"/>
    <property type="match status" value="1"/>
</dbReference>
<feature type="compositionally biased region" description="Gly residues" evidence="2">
    <location>
        <begin position="188"/>
        <end position="199"/>
    </location>
</feature>
<dbReference type="GO" id="GO:0006397">
    <property type="term" value="P:mRNA processing"/>
    <property type="evidence" value="ECO:0007669"/>
    <property type="project" value="InterPro"/>
</dbReference>
<feature type="compositionally biased region" description="Basic and acidic residues" evidence="2">
    <location>
        <begin position="340"/>
        <end position="354"/>
    </location>
</feature>
<feature type="region of interest" description="Disordered" evidence="2">
    <location>
        <begin position="135"/>
        <end position="386"/>
    </location>
</feature>
<dbReference type="GO" id="GO:0048471">
    <property type="term" value="C:perinuclear region of cytoplasm"/>
    <property type="evidence" value="ECO:0007669"/>
    <property type="project" value="TreeGrafter"/>
</dbReference>
<dbReference type="EMBL" id="LUCM01004891">
    <property type="protein sequence ID" value="KAA0193653.1"/>
    <property type="molecule type" value="Genomic_DNA"/>
</dbReference>
<dbReference type="PANTHER" id="PTHR12323:SF0">
    <property type="entry name" value="CALCIUM HOMEOSTASIS ENDOPLASMIC RETICULUM PROTEIN"/>
    <property type="match status" value="1"/>
</dbReference>
<reference evidence="4" key="1">
    <citation type="submission" date="2019-05" db="EMBL/GenBank/DDBJ databases">
        <title>Annotation for the trematode Fasciolopsis buski.</title>
        <authorList>
            <person name="Choi Y.-J."/>
        </authorList>
    </citation>
    <scope>NUCLEOTIDE SEQUENCE</scope>
    <source>
        <strain evidence="4">HT</strain>
        <tissue evidence="4">Whole worm</tissue>
    </source>
</reference>
<dbReference type="Proteomes" id="UP000728185">
    <property type="component" value="Unassembled WGS sequence"/>
</dbReference>
<dbReference type="GO" id="GO:0016788">
    <property type="term" value="F:hydrolase activity, acting on ester bonds"/>
    <property type="evidence" value="ECO:0007669"/>
    <property type="project" value="InterPro"/>
</dbReference>
<feature type="compositionally biased region" description="Polar residues" evidence="2">
    <location>
        <begin position="1180"/>
        <end position="1204"/>
    </location>
</feature>
<sequence>MIQPLIEACTKENISKGKTWVVERVAASAELTELDALQRVVPLVFCLASELADEEKKAKLNRVLDIWESNAYLPPSVLEKMRPPAMETFLREWKEAQELNNQTDIEEIKRNIQSQYASLEQQHKEFTEHVHRQLVSSMQQDVSDSGSSDSHHPPYDGPPHSRIQGSNSGYGMWNVPPSSRGIPSYDMQGGGSGSEGYGDGDPHHRMPPGGYFMPHGQPHHGGGGGYLPPPHGGWPGEYGPSHSNWGQPMPPMGPPQFHLHQNYGPPGGRRDLNESGGGSTVYIEGEEDELHEDYGRSYDRGYENPYESYHHYDDRGRDNRGDRSYHYRPERSSRFSSSSSRHENSRDESDNSPRDRRRGSHYPSDNNKADALPPPQEPVVDPKDLEPTCPAWELPAGLMHSLIRLCDFDYTPLDGSKLRLLPPKAPTDRLLSAVDAFYMPPSHDRTRDGEGWERLGLYEFYIKKEKARDYLERMKKKKRESKAEDDTTSGSESGGRRRRRYSGSSGALSPSGDEDSDHAEELDHTRPFTRDESHSSNSRPPAYHLCHITAYPASAIGQGIRTGSDALAMAPPPVQCIQGQLTHNYPGYKAVSTTAAPGGIAIPPPGQAPAVSSGGAPPPPNVPPGFPGPRFFQFPPPSMSQPPPGMPGVPPQGLIQRPSRGSSYSSRRSRFDSRRSRSKSSSRSRSGSGSPPARFTSAPGPGGLGTGSSNPRSGLHAARAAAMAVAASINNARNPNQSGSSTNGSWTPCPDGQSGSPYLSGIPCGVEGYGQPGSFDNNYSSDTSALGQQITQFLALDKCLPNRDYLQFVDIDPEPTSCNSSASAGGLNSSGPVYSSFSTNEERFIVSSTIRQSQPPPDEYSTGDDVDDGDATEQEKLGDQSTGLYLDPEWLCILRSTNHLMSTCKVPCILPTPETKARCDFSATNEEIRALYDTFGNEFAVPDNFERTAPAYKPNDFGTGNMSASTPQSAKKEQLLFSNPQTELICAMLDLVNPNALLLGRESYSFVELSSQLESKHGDEVDEEDEESNEEENEGAVVDDSANVGEAELSELDGTAPLGVPLRILPHEDRSQSDLSWVSHAEYDPLHSMVSSPSHPLLHPRSPPESSFALKQQLSVSHNPEEVNLDELDDDDDDDGSSPSPSAVYTTEAYSPQPLDSAYQTGMTHPVYGNPNDIKENIPVHSNASTYENAVTQSSPNDFIENSE</sequence>
<comment type="caution">
    <text evidence="4">The sequence shown here is derived from an EMBL/GenBank/DDBJ whole genome shotgun (WGS) entry which is preliminary data.</text>
</comment>
<feature type="region of interest" description="Disordered" evidence="2">
    <location>
        <begin position="473"/>
        <end position="521"/>
    </location>
</feature>
<evidence type="ECO:0000313" key="5">
    <source>
        <dbReference type="Proteomes" id="UP000728185"/>
    </source>
</evidence>
<accession>A0A8E0RTZ0</accession>
<protein>
    <submittedName>
        <fullName evidence="4">Calcium homeostasis endoplasmic reticulum protein</fullName>
    </submittedName>
</protein>
<feature type="region of interest" description="Disordered" evidence="2">
    <location>
        <begin position="847"/>
        <end position="880"/>
    </location>
</feature>